<dbReference type="GeneID" id="85309851"/>
<dbReference type="Proteomes" id="UP001244011">
    <property type="component" value="Unassembled WGS sequence"/>
</dbReference>
<name>A0AAJ0CBX8_9PEZI</name>
<evidence type="ECO:0000256" key="1">
    <source>
        <dbReference type="SAM" id="SignalP"/>
    </source>
</evidence>
<reference evidence="3" key="1">
    <citation type="submission" date="2023-06" db="EMBL/GenBank/DDBJ databases">
        <title>Genome-scale phylogeny and comparative genomics of the fungal order Sordariales.</title>
        <authorList>
            <consortium name="Lawrence Berkeley National Laboratory"/>
            <person name="Hensen N."/>
            <person name="Bonometti L."/>
            <person name="Westerberg I."/>
            <person name="Brannstrom I.O."/>
            <person name="Guillou S."/>
            <person name="Cros-Aarteil S."/>
            <person name="Calhoun S."/>
            <person name="Haridas S."/>
            <person name="Kuo A."/>
            <person name="Mondo S."/>
            <person name="Pangilinan J."/>
            <person name="Riley R."/>
            <person name="Labutti K."/>
            <person name="Andreopoulos B."/>
            <person name="Lipzen A."/>
            <person name="Chen C."/>
            <person name="Yanf M."/>
            <person name="Daum C."/>
            <person name="Ng V."/>
            <person name="Clum A."/>
            <person name="Steindorff A."/>
            <person name="Ohm R."/>
            <person name="Martin F."/>
            <person name="Silar P."/>
            <person name="Natvig D."/>
            <person name="Lalanne C."/>
            <person name="Gautier V."/>
            <person name="Ament-Velasquez S.L."/>
            <person name="Kruys A."/>
            <person name="Hutchinson M.I."/>
            <person name="Powell A.J."/>
            <person name="Barry K."/>
            <person name="Miller A.N."/>
            <person name="Grigoriev I.V."/>
            <person name="Debuchy R."/>
            <person name="Gladieux P."/>
            <person name="Thoren M.H."/>
            <person name="Johannesson H."/>
        </authorList>
    </citation>
    <scope>NUCLEOTIDE SEQUENCE</scope>
    <source>
        <strain evidence="3">8032-3</strain>
    </source>
</reference>
<comment type="caution">
    <text evidence="3">The sequence shown here is derived from an EMBL/GenBank/DDBJ whole genome shotgun (WGS) entry which is preliminary data.</text>
</comment>
<evidence type="ECO:0000313" key="3">
    <source>
        <dbReference type="EMBL" id="KAK1771441.1"/>
    </source>
</evidence>
<dbReference type="AlphaFoldDB" id="A0AAJ0CBX8"/>
<feature type="domain" description="Pyrroloquinoline quinone-dependent pyranose dehydrogenase beta-propeller" evidence="2">
    <location>
        <begin position="37"/>
        <end position="428"/>
    </location>
</feature>
<dbReference type="InterPro" id="IPR051262">
    <property type="entry name" value="SMP-30/CGR1_Lactonase"/>
</dbReference>
<keyword evidence="1" id="KW-0732">Signal</keyword>
<sequence length="429" mass="45641">MGHNTVSMRRLVLLGSALVSTVCAQSCVSVTARYTPQLGTGYTAKPILNGLKSPRDMIFDKLGNMLVVEQGGGGIRYIKLMESGDSVCVESSKTLITDSTLNHGIDITADGKTLIVSSLASVFAYTYDAETGTATDKKIIINNMTNGGHQTRTLLISKLNPDLLLVSRGSDANIDARAGDITSGHSTIKYYSISAILQTPADHAKDGIVLGWGLRNNVGLGEHPITGGIYSVENSMDDIKRQGKDVHNDNPAEELNYHGVVNDTDKNPLQGKNYGYPGCVSAWDPSVLSNPDLKVGSQFVPNLAAGTTIATADADCAKFEAPRLVFPAHTAPLDIKFKADGSAAFVSFHGSWDRQPPDGYRVMRYEFGADGQPKELSTSKTASIPVMLNADNSKCPGACFRPAGLALDTKGRLFMSSDSTGEIFVITGA</sequence>
<dbReference type="PANTHER" id="PTHR47572">
    <property type="entry name" value="LIPOPROTEIN-RELATED"/>
    <property type="match status" value="1"/>
</dbReference>
<keyword evidence="4" id="KW-1185">Reference proteome</keyword>
<dbReference type="RefSeq" id="XP_060287654.1">
    <property type="nucleotide sequence ID" value="XM_060426664.1"/>
</dbReference>
<dbReference type="SUPFAM" id="SSF50952">
    <property type="entry name" value="Soluble quinoprotein glucose dehydrogenase"/>
    <property type="match status" value="1"/>
</dbReference>
<dbReference type="InterPro" id="IPR054539">
    <property type="entry name" value="Beta-prop_PDH"/>
</dbReference>
<evidence type="ECO:0000313" key="4">
    <source>
        <dbReference type="Proteomes" id="UP001244011"/>
    </source>
</evidence>
<dbReference type="Pfam" id="PF22807">
    <property type="entry name" value="TrAA12"/>
    <property type="match status" value="1"/>
</dbReference>
<gene>
    <name evidence="3" type="ORF">QBC33DRAFT_523744</name>
</gene>
<dbReference type="InterPro" id="IPR011041">
    <property type="entry name" value="Quinoprot_gluc/sorb_DH_b-prop"/>
</dbReference>
<feature type="signal peptide" evidence="1">
    <location>
        <begin position="1"/>
        <end position="24"/>
    </location>
</feature>
<organism evidence="3 4">
    <name type="scientific">Phialemonium atrogriseum</name>
    <dbReference type="NCBI Taxonomy" id="1093897"/>
    <lineage>
        <taxon>Eukaryota</taxon>
        <taxon>Fungi</taxon>
        <taxon>Dikarya</taxon>
        <taxon>Ascomycota</taxon>
        <taxon>Pezizomycotina</taxon>
        <taxon>Sordariomycetes</taxon>
        <taxon>Sordariomycetidae</taxon>
        <taxon>Cephalothecales</taxon>
        <taxon>Cephalothecaceae</taxon>
        <taxon>Phialemonium</taxon>
    </lineage>
</organism>
<protein>
    <submittedName>
        <fullName evidence="3">NHL repeat-containing protein</fullName>
    </submittedName>
</protein>
<dbReference type="Gene3D" id="2.120.10.30">
    <property type="entry name" value="TolB, C-terminal domain"/>
    <property type="match status" value="1"/>
</dbReference>
<evidence type="ECO:0000259" key="2">
    <source>
        <dbReference type="Pfam" id="PF22807"/>
    </source>
</evidence>
<dbReference type="InterPro" id="IPR011042">
    <property type="entry name" value="6-blade_b-propeller_TolB-like"/>
</dbReference>
<dbReference type="PANTHER" id="PTHR47572:SF4">
    <property type="entry name" value="LACTONASE DRP35"/>
    <property type="match status" value="1"/>
</dbReference>
<proteinExistence type="predicted"/>
<accession>A0AAJ0CBX8</accession>
<dbReference type="EMBL" id="MU838998">
    <property type="protein sequence ID" value="KAK1771441.1"/>
    <property type="molecule type" value="Genomic_DNA"/>
</dbReference>
<feature type="chain" id="PRO_5042597340" evidence="1">
    <location>
        <begin position="25"/>
        <end position="429"/>
    </location>
</feature>